<dbReference type="EMBL" id="WSRS01000012">
    <property type="protein sequence ID" value="MVX58499.1"/>
    <property type="molecule type" value="Genomic_DNA"/>
</dbReference>
<evidence type="ECO:0000256" key="1">
    <source>
        <dbReference type="SAM" id="SignalP"/>
    </source>
</evidence>
<name>A0A7X3G7D8_9STRE</name>
<dbReference type="Proteomes" id="UP000589521">
    <property type="component" value="Unassembled WGS sequence"/>
</dbReference>
<protein>
    <submittedName>
        <fullName evidence="2">YtxH domain-containing protein</fullName>
    </submittedName>
</protein>
<dbReference type="AlphaFoldDB" id="A0A7X3G7D8"/>
<sequence length="158" mass="17284">MSKLSSLLLGAVTGAAAALFVQSKKGQEVAKQAKDWYADYQADPETTKEKVSQAATDLGQNVSQRYDDFKAAVQSGDITVQSVMNDVKAFSEKQVETLTEKFGSKEEVVEKVKKAVTPDQEIVIDIDVEEELEVADQPLKTLPKVAAVPADYQEETEK</sequence>
<comment type="caution">
    <text evidence="2">The sequence shown here is derived from an EMBL/GenBank/DDBJ whole genome shotgun (WGS) entry which is preliminary data.</text>
</comment>
<evidence type="ECO:0000313" key="5">
    <source>
        <dbReference type="Proteomes" id="UP000589521"/>
    </source>
</evidence>
<dbReference type="Proteomes" id="UP000461595">
    <property type="component" value="Unassembled WGS sequence"/>
</dbReference>
<evidence type="ECO:0000313" key="4">
    <source>
        <dbReference type="Proteomes" id="UP000461595"/>
    </source>
</evidence>
<feature type="chain" id="PRO_5044130570" evidence="1">
    <location>
        <begin position="18"/>
        <end position="158"/>
    </location>
</feature>
<dbReference type="RefSeq" id="WP_160332323.1">
    <property type="nucleotide sequence ID" value="NZ_CATKDJ010000122.1"/>
</dbReference>
<keyword evidence="1" id="KW-0732">Signal</keyword>
<evidence type="ECO:0000313" key="3">
    <source>
        <dbReference type="EMBL" id="NYS96892.1"/>
    </source>
</evidence>
<proteinExistence type="predicted"/>
<accession>A0A7X3G7D8</accession>
<reference evidence="2 4" key="1">
    <citation type="submission" date="2019-12" db="EMBL/GenBank/DDBJ databases">
        <title>Microbes associate with the intestines of laboratory mice.</title>
        <authorList>
            <person name="Navarre W."/>
            <person name="Wong E."/>
        </authorList>
    </citation>
    <scope>NUCLEOTIDE SEQUENCE [LARGE SCALE GENOMIC DNA]</scope>
    <source>
        <strain evidence="2 4">NM51_B2-22</strain>
    </source>
</reference>
<dbReference type="EMBL" id="JACBXX010000142">
    <property type="protein sequence ID" value="NYS96892.1"/>
    <property type="molecule type" value="Genomic_DNA"/>
</dbReference>
<feature type="signal peptide" evidence="1">
    <location>
        <begin position="1"/>
        <end position="17"/>
    </location>
</feature>
<reference evidence="3 5" key="2">
    <citation type="submission" date="2020-07" db="EMBL/GenBank/DDBJ databases">
        <title>MOT database genomes.</title>
        <authorList>
            <person name="Joseph S."/>
            <person name="Aduse-Opoku J."/>
            <person name="Hashim A."/>
            <person name="Wade W."/>
            <person name="Curtis M."/>
        </authorList>
    </citation>
    <scope>NUCLEOTIDE SEQUENCE [LARGE SCALE GENOMIC DNA]</scope>
    <source>
        <strain evidence="3 5">STR</strain>
    </source>
</reference>
<gene>
    <name evidence="2" type="ORF">E5983_02375</name>
    <name evidence="3" type="ORF">HZY94_06860</name>
</gene>
<evidence type="ECO:0000313" key="2">
    <source>
        <dbReference type="EMBL" id="MVX58499.1"/>
    </source>
</evidence>
<dbReference type="OrthoDB" id="9856258at2"/>
<organism evidence="2 4">
    <name type="scientific">Streptococcus danieliae</name>
    <dbReference type="NCBI Taxonomy" id="747656"/>
    <lineage>
        <taxon>Bacteria</taxon>
        <taxon>Bacillati</taxon>
        <taxon>Bacillota</taxon>
        <taxon>Bacilli</taxon>
        <taxon>Lactobacillales</taxon>
        <taxon>Streptococcaceae</taxon>
        <taxon>Streptococcus</taxon>
    </lineage>
</organism>